<name>A0A0A8L9I9_9SACH</name>
<dbReference type="EMBL" id="CCBQ010000045">
    <property type="protein sequence ID" value="CDO95599.1"/>
    <property type="molecule type" value="Genomic_DNA"/>
</dbReference>
<protein>
    <submittedName>
        <fullName evidence="1">WGS project CCBQ000000000 data, contig 00015</fullName>
    </submittedName>
</protein>
<dbReference type="AlphaFoldDB" id="A0A0A8L9I9"/>
<reference evidence="1 2" key="1">
    <citation type="submission" date="2014-03" db="EMBL/GenBank/DDBJ databases">
        <title>The genome of Kluyveromyces dobzhanskii.</title>
        <authorList>
            <person name="Nystedt B."/>
            <person name="Astrom S."/>
        </authorList>
    </citation>
    <scope>NUCLEOTIDE SEQUENCE [LARGE SCALE GENOMIC DNA]</scope>
    <source>
        <strain evidence="1 2">CBS 2104</strain>
    </source>
</reference>
<proteinExistence type="predicted"/>
<accession>A0A0A8L9I9</accession>
<dbReference type="OrthoDB" id="4036394at2759"/>
<dbReference type="Proteomes" id="UP000031516">
    <property type="component" value="Unassembled WGS sequence"/>
</dbReference>
<comment type="caution">
    <text evidence="1">The sequence shown here is derived from an EMBL/GenBank/DDBJ whole genome shotgun (WGS) entry which is preliminary data.</text>
</comment>
<keyword evidence="2" id="KW-1185">Reference proteome</keyword>
<evidence type="ECO:0000313" key="2">
    <source>
        <dbReference type="Proteomes" id="UP000031516"/>
    </source>
</evidence>
<sequence length="672" mass="77451">MDPQFTFLVSQPSCSKAISSGYGIFQFRENRIVPLKVDTSDEAADTNSIVQKFCYLRPKSMPIIPSSEQSNNQEHSDYLVIARNHGVVEIIKDYQFKISNNIPLRPDFLLFCVPMVTTTTTNDMTIVGLEYKDKLLYVCSATGDIFGFVLNLPDGYVQEEEFQAPPSYEQYRDSFSWKLDTKQSPDATRTERALKALLKFKKEHNFEHICYYCYPVNNVGFFRETIKEWYPEPIPTFSNFFVTSLRTDVTSFRINPMDRFSVITASPQIPLTIHKVLLPEIFPSFFGEFVNLKDEYFSQKPELVSEPPTLDFMSRAMHGIAFQEYLRRESSTLAAEQQIKSWKDIQVCDVVCDFKSSSVWRQKQGDMKDSLYHLFFYDKSQNDNRDRSDPSDGNEPIVNFELDPESYSLVGIPTESSNNPSQQHPRTTQAERFVKFLRKQTFPVNFQVVKTVSLNGESKTTDFEATTSFLTDAYSDMDVVMVDKFLSIDAFRPKFIDEPLMKLDFIHDYAEIDEEDENSQVVLNNLSSFVKFFMLSDSLCMIWDVNGILLVDRFQLRNTRNLLRNEVGVVKLVDFRVGIVNDIGLVLSLFEKNGSDYHIQFYSILTSVTGAITVLKGEFKFGERLGNLEILDKLEMENTDKFADQLLITNFKVPNKRESGTQIPLISKVHKR</sequence>
<evidence type="ECO:0000313" key="1">
    <source>
        <dbReference type="EMBL" id="CDO95599.1"/>
    </source>
</evidence>
<gene>
    <name evidence="1" type="ORF">KLDO_g3834</name>
</gene>
<organism evidence="1 2">
    <name type="scientific">Kluyveromyces dobzhanskii CBS 2104</name>
    <dbReference type="NCBI Taxonomy" id="1427455"/>
    <lineage>
        <taxon>Eukaryota</taxon>
        <taxon>Fungi</taxon>
        <taxon>Dikarya</taxon>
        <taxon>Ascomycota</taxon>
        <taxon>Saccharomycotina</taxon>
        <taxon>Saccharomycetes</taxon>
        <taxon>Saccharomycetales</taxon>
        <taxon>Saccharomycetaceae</taxon>
        <taxon>Kluyveromyces</taxon>
    </lineage>
</organism>